<feature type="region of interest" description="Disordered" evidence="1">
    <location>
        <begin position="1"/>
        <end position="22"/>
    </location>
</feature>
<protein>
    <submittedName>
        <fullName evidence="2">Uncharacterized protein</fullName>
    </submittedName>
</protein>
<gene>
    <name evidence="2" type="ORF">BOTNAR_0852g00010</name>
</gene>
<evidence type="ECO:0000256" key="1">
    <source>
        <dbReference type="SAM" id="MobiDB-lite"/>
    </source>
</evidence>
<dbReference type="OrthoDB" id="3459270at2759"/>
<evidence type="ECO:0000313" key="2">
    <source>
        <dbReference type="EMBL" id="TGO44335.1"/>
    </source>
</evidence>
<accession>A0A4Z1H697</accession>
<comment type="caution">
    <text evidence="2">The sequence shown here is derived from an EMBL/GenBank/DDBJ whole genome shotgun (WGS) entry which is preliminary data.</text>
</comment>
<evidence type="ECO:0000313" key="3">
    <source>
        <dbReference type="Proteomes" id="UP000297452"/>
    </source>
</evidence>
<sequence>MIRKDRRKPKKQIQDPVPKSPGTELVAITNNVVPTKKSEFEGFPLDIINMLFEHYWSEMSYLPSSVLPLHVEPAGVSSKESRGRDLSNSVKGKVAPSMNNVLSGWLKPGSAQVSVVLAVIVGSKEKNLDDRWKDYQTLTSREDVTHRLIHHVPKPFSVSADEWFLLAAQQLKIQFLTWEPSAIGNTSLYKCFRRSRLYQWLLSSSEDKWLLLNRKYGKTKRSHHALMAGLLYFPDEAQSWHTPRRS</sequence>
<name>A0A4Z1H697_9HELO</name>
<feature type="compositionally biased region" description="Basic residues" evidence="1">
    <location>
        <begin position="1"/>
        <end position="11"/>
    </location>
</feature>
<proteinExistence type="predicted"/>
<dbReference type="Proteomes" id="UP000297452">
    <property type="component" value="Unassembled WGS sequence"/>
</dbReference>
<dbReference type="EMBL" id="PQXJ01000848">
    <property type="protein sequence ID" value="TGO44335.1"/>
    <property type="molecule type" value="Genomic_DNA"/>
</dbReference>
<dbReference type="AlphaFoldDB" id="A0A4Z1H697"/>
<reference evidence="2 3" key="1">
    <citation type="submission" date="2017-12" db="EMBL/GenBank/DDBJ databases">
        <title>Comparative genomics of Botrytis spp.</title>
        <authorList>
            <person name="Valero-Jimenez C.A."/>
            <person name="Tapia P."/>
            <person name="Veloso J."/>
            <person name="Silva-Moreno E."/>
            <person name="Staats M."/>
            <person name="Valdes J.H."/>
            <person name="Van Kan J.A.L."/>
        </authorList>
    </citation>
    <scope>NUCLEOTIDE SEQUENCE [LARGE SCALE GENOMIC DNA]</scope>
    <source>
        <strain evidence="2 3">MUCL2120</strain>
    </source>
</reference>
<keyword evidence="3" id="KW-1185">Reference proteome</keyword>
<organism evidence="2 3">
    <name type="scientific">Botryotinia narcissicola</name>
    <dbReference type="NCBI Taxonomy" id="278944"/>
    <lineage>
        <taxon>Eukaryota</taxon>
        <taxon>Fungi</taxon>
        <taxon>Dikarya</taxon>
        <taxon>Ascomycota</taxon>
        <taxon>Pezizomycotina</taxon>
        <taxon>Leotiomycetes</taxon>
        <taxon>Helotiales</taxon>
        <taxon>Sclerotiniaceae</taxon>
        <taxon>Botryotinia</taxon>
    </lineage>
</organism>